<organism evidence="1 2">
    <name type="scientific">Austropuccinia psidii MF-1</name>
    <dbReference type="NCBI Taxonomy" id="1389203"/>
    <lineage>
        <taxon>Eukaryota</taxon>
        <taxon>Fungi</taxon>
        <taxon>Dikarya</taxon>
        <taxon>Basidiomycota</taxon>
        <taxon>Pucciniomycotina</taxon>
        <taxon>Pucciniomycetes</taxon>
        <taxon>Pucciniales</taxon>
        <taxon>Sphaerophragmiaceae</taxon>
        <taxon>Austropuccinia</taxon>
    </lineage>
</organism>
<dbReference type="Proteomes" id="UP000765509">
    <property type="component" value="Unassembled WGS sequence"/>
</dbReference>
<comment type="caution">
    <text evidence="1">The sequence shown here is derived from an EMBL/GenBank/DDBJ whole genome shotgun (WGS) entry which is preliminary data.</text>
</comment>
<dbReference type="AlphaFoldDB" id="A0A9Q3JXZ5"/>
<reference evidence="1" key="1">
    <citation type="submission" date="2021-03" db="EMBL/GenBank/DDBJ databases">
        <title>Draft genome sequence of rust myrtle Austropuccinia psidii MF-1, a brazilian biotype.</title>
        <authorList>
            <person name="Quecine M.C."/>
            <person name="Pachon D.M.R."/>
            <person name="Bonatelli M.L."/>
            <person name="Correr F.H."/>
            <person name="Franceschini L.M."/>
            <person name="Leite T.F."/>
            <person name="Margarido G.R.A."/>
            <person name="Almeida C.A."/>
            <person name="Ferrarezi J.A."/>
            <person name="Labate C.A."/>
        </authorList>
    </citation>
    <scope>NUCLEOTIDE SEQUENCE</scope>
    <source>
        <strain evidence="1">MF-1</strain>
    </source>
</reference>
<accession>A0A9Q3JXZ5</accession>
<keyword evidence="2" id="KW-1185">Reference proteome</keyword>
<name>A0A9Q3JXZ5_9BASI</name>
<proteinExistence type="predicted"/>
<gene>
    <name evidence="1" type="ORF">O181_111230</name>
</gene>
<sequence>MLIHGASTNLVRPGSLLLVENLIGVNYLPDNSIQSCRWLRNPVELKKKHGSVLIYFSDKNIANAVERGASILKVLMTKPPNIKSSLQNAIVVKLFVMLLTHAKTTPAAQNVAVVNTL</sequence>
<evidence type="ECO:0000313" key="2">
    <source>
        <dbReference type="Proteomes" id="UP000765509"/>
    </source>
</evidence>
<evidence type="ECO:0000313" key="1">
    <source>
        <dbReference type="EMBL" id="MBW0571515.1"/>
    </source>
</evidence>
<protein>
    <submittedName>
        <fullName evidence="1">Uncharacterized protein</fullName>
    </submittedName>
</protein>
<dbReference type="EMBL" id="AVOT02088313">
    <property type="protein sequence ID" value="MBW0571515.1"/>
    <property type="molecule type" value="Genomic_DNA"/>
</dbReference>